<reference evidence="2 3" key="1">
    <citation type="submission" date="2017-03" db="EMBL/GenBank/DDBJ databases">
        <title>Genome Survey of Euroglyphus maynei.</title>
        <authorList>
            <person name="Arlian L.G."/>
            <person name="Morgan M.S."/>
            <person name="Rider S.D."/>
        </authorList>
    </citation>
    <scope>NUCLEOTIDE SEQUENCE [LARGE SCALE GENOMIC DNA]</scope>
    <source>
        <strain evidence="2">Arlian Lab</strain>
        <tissue evidence="2">Whole body</tissue>
    </source>
</reference>
<name>A0A1Y3BPZ2_EURMA</name>
<proteinExistence type="predicted"/>
<feature type="transmembrane region" description="Helical" evidence="1">
    <location>
        <begin position="12"/>
        <end position="39"/>
    </location>
</feature>
<accession>A0A1Y3BPZ2</accession>
<dbReference type="EMBL" id="MUJZ01005493">
    <property type="protein sequence ID" value="OTF83039.1"/>
    <property type="molecule type" value="Genomic_DNA"/>
</dbReference>
<evidence type="ECO:0000313" key="3">
    <source>
        <dbReference type="Proteomes" id="UP000194236"/>
    </source>
</evidence>
<dbReference type="AlphaFoldDB" id="A0A1Y3BPZ2"/>
<dbReference type="Proteomes" id="UP000194236">
    <property type="component" value="Unassembled WGS sequence"/>
</dbReference>
<feature type="transmembrane region" description="Helical" evidence="1">
    <location>
        <begin position="45"/>
        <end position="62"/>
    </location>
</feature>
<keyword evidence="1" id="KW-0472">Membrane</keyword>
<keyword evidence="3" id="KW-1185">Reference proteome</keyword>
<keyword evidence="1" id="KW-0812">Transmembrane</keyword>
<keyword evidence="1" id="KW-1133">Transmembrane helix</keyword>
<protein>
    <submittedName>
        <fullName evidence="2">Uncharacterized protein</fullName>
    </submittedName>
</protein>
<sequence>MNVVKNVYHRHIVAIHSILVIQIIRIKFAVQAILINIHYHILKMHIYKLMVLLHMNYIHVIMRKTTNQSNHTQTYIITVCMQNTETTNKSHGFFFSSTHN</sequence>
<gene>
    <name evidence="2" type="ORF">BLA29_005887</name>
</gene>
<evidence type="ECO:0000313" key="2">
    <source>
        <dbReference type="EMBL" id="OTF83039.1"/>
    </source>
</evidence>
<organism evidence="2 3">
    <name type="scientific">Euroglyphus maynei</name>
    <name type="common">Mayne's house dust mite</name>
    <dbReference type="NCBI Taxonomy" id="6958"/>
    <lineage>
        <taxon>Eukaryota</taxon>
        <taxon>Metazoa</taxon>
        <taxon>Ecdysozoa</taxon>
        <taxon>Arthropoda</taxon>
        <taxon>Chelicerata</taxon>
        <taxon>Arachnida</taxon>
        <taxon>Acari</taxon>
        <taxon>Acariformes</taxon>
        <taxon>Sarcoptiformes</taxon>
        <taxon>Astigmata</taxon>
        <taxon>Psoroptidia</taxon>
        <taxon>Analgoidea</taxon>
        <taxon>Pyroglyphidae</taxon>
        <taxon>Pyroglyphinae</taxon>
        <taxon>Euroglyphus</taxon>
    </lineage>
</organism>
<comment type="caution">
    <text evidence="2">The sequence shown here is derived from an EMBL/GenBank/DDBJ whole genome shotgun (WGS) entry which is preliminary data.</text>
</comment>
<evidence type="ECO:0000256" key="1">
    <source>
        <dbReference type="SAM" id="Phobius"/>
    </source>
</evidence>